<dbReference type="Gene3D" id="3.40.50.150">
    <property type="entry name" value="Vaccinia Virus protein VP39"/>
    <property type="match status" value="1"/>
</dbReference>
<feature type="compositionally biased region" description="Low complexity" evidence="1">
    <location>
        <begin position="668"/>
        <end position="680"/>
    </location>
</feature>
<dbReference type="InterPro" id="IPR050320">
    <property type="entry name" value="N5-glutamine_MTase"/>
</dbReference>
<feature type="region of interest" description="Disordered" evidence="1">
    <location>
        <begin position="186"/>
        <end position="211"/>
    </location>
</feature>
<protein>
    <submittedName>
        <fullName evidence="2">Uncharacterized protein</fullName>
    </submittedName>
</protein>
<dbReference type="GO" id="GO:0005739">
    <property type="term" value="C:mitochondrion"/>
    <property type="evidence" value="ECO:0007669"/>
    <property type="project" value="TreeGrafter"/>
</dbReference>
<evidence type="ECO:0000313" key="3">
    <source>
        <dbReference type="Proteomes" id="UP000094526"/>
    </source>
</evidence>
<gene>
    <name evidence="2" type="ORF">CLCR_06777</name>
</gene>
<dbReference type="VEuPathDB" id="FungiDB:G647_05620"/>
<sequence length="692" mass="75283">MPRLSPALIRQARSENPLLTQLLQVCRDLPSARNELRWLQEHAYDAVNAKRYASQGPPVPYADQGIETPQEMGWPDTEGVKRGRTEAEHSPVPRESIKHGLGRVRKPKAPWRKVESRRLIKSDQAQMGFQIRPRQSGVTIDTNTASKVQAHDGRVGGEMSGPMKAAIPDQRYSSSKTTHQKWAHALTKKTRHRTVTASHPQSAAIGLRSPDGKRELGLHTKTGEVAPSTQAVGNAQARAQKLLAQNVDRRSKGVPLQYIMGNQPFGTLDILCQPGVLIPRPETETYTEEAAKLLLAALAATQPTDGPWWQEPRKIRILDLCTGTGCIALLLHSILKPVDPTKPSLEPGLDLEIVGIDNQPQAVELARKNLHHNISQKLLHPDAIHSVSFRQADVLVLADKLYKARNSDDQLRKVVNAAAAGMADEDISRPSLSSAPWDMVIANPPYIAPKDYELGGKTEPSVRNHEPKEALVPLAGGSMKSSAILQPDLFYQPLRRIAEAAGAQLLVMEVGDSSQAARVGSMVGSKVSTDHSRSSDDPTGELSWGDGDGIRLEAWRDDSAVRVLPIETLSAIEPDFARDPDPEVSDRAIVVWAGELASWRRRTLSVSDRPNSPSEAVRAKLRRAKEEAAKSRKAMWIAVKAHGRALRDSATSSPSVLGQTGISSPDLGETAAGSTGTAGAFEPQPEKGTRGY</sequence>
<dbReference type="EMBL" id="LGRB01000010">
    <property type="protein sequence ID" value="OCT50378.1"/>
    <property type="molecule type" value="Genomic_DNA"/>
</dbReference>
<dbReference type="Proteomes" id="UP000094526">
    <property type="component" value="Unassembled WGS sequence"/>
</dbReference>
<dbReference type="AlphaFoldDB" id="A0A1C1CPF6"/>
<dbReference type="InterPro" id="IPR029063">
    <property type="entry name" value="SAM-dependent_MTases_sf"/>
</dbReference>
<evidence type="ECO:0000313" key="2">
    <source>
        <dbReference type="EMBL" id="OCT50378.1"/>
    </source>
</evidence>
<evidence type="ECO:0000256" key="1">
    <source>
        <dbReference type="SAM" id="MobiDB-lite"/>
    </source>
</evidence>
<dbReference type="GO" id="GO:0032259">
    <property type="term" value="P:methylation"/>
    <property type="evidence" value="ECO:0007669"/>
    <property type="project" value="InterPro"/>
</dbReference>
<dbReference type="InterPro" id="IPR002052">
    <property type="entry name" value="DNA_methylase_N6_adenine_CS"/>
</dbReference>
<dbReference type="STRING" id="86049.A0A1C1CPF6"/>
<dbReference type="VEuPathDB" id="FungiDB:CLCR_06777"/>
<name>A0A1C1CPF6_9EURO</name>
<feature type="region of interest" description="Disordered" evidence="1">
    <location>
        <begin position="648"/>
        <end position="692"/>
    </location>
</feature>
<dbReference type="GO" id="GO:0003676">
    <property type="term" value="F:nucleic acid binding"/>
    <property type="evidence" value="ECO:0007669"/>
    <property type="project" value="InterPro"/>
</dbReference>
<comment type="caution">
    <text evidence="2">The sequence shown here is derived from an EMBL/GenBank/DDBJ whole genome shotgun (WGS) entry which is preliminary data.</text>
</comment>
<organism evidence="2 3">
    <name type="scientific">Cladophialophora carrionii</name>
    <dbReference type="NCBI Taxonomy" id="86049"/>
    <lineage>
        <taxon>Eukaryota</taxon>
        <taxon>Fungi</taxon>
        <taxon>Dikarya</taxon>
        <taxon>Ascomycota</taxon>
        <taxon>Pezizomycotina</taxon>
        <taxon>Eurotiomycetes</taxon>
        <taxon>Chaetothyriomycetidae</taxon>
        <taxon>Chaetothyriales</taxon>
        <taxon>Herpotrichiellaceae</taxon>
        <taxon>Cladophialophora</taxon>
    </lineage>
</organism>
<dbReference type="PROSITE" id="PS00092">
    <property type="entry name" value="N6_MTASE"/>
    <property type="match status" value="1"/>
</dbReference>
<keyword evidence="3" id="KW-1185">Reference proteome</keyword>
<dbReference type="GO" id="GO:0008168">
    <property type="term" value="F:methyltransferase activity"/>
    <property type="evidence" value="ECO:0007669"/>
    <property type="project" value="InterPro"/>
</dbReference>
<feature type="region of interest" description="Disordered" evidence="1">
    <location>
        <begin position="524"/>
        <end position="545"/>
    </location>
</feature>
<dbReference type="PANTHER" id="PTHR18895">
    <property type="entry name" value="HEMK METHYLTRANSFERASE"/>
    <property type="match status" value="1"/>
</dbReference>
<dbReference type="PANTHER" id="PTHR18895:SF74">
    <property type="entry name" value="MTRF1L RELEASE FACTOR GLUTAMINE METHYLTRANSFERASE"/>
    <property type="match status" value="1"/>
</dbReference>
<proteinExistence type="predicted"/>
<feature type="compositionally biased region" description="Basic residues" evidence="1">
    <location>
        <begin position="100"/>
        <end position="111"/>
    </location>
</feature>
<reference evidence="3" key="1">
    <citation type="submission" date="2015-07" db="EMBL/GenBank/DDBJ databases">
        <authorList>
            <person name="Teixeira M.M."/>
            <person name="Souza R.C."/>
            <person name="Almeida L.G."/>
            <person name="Vicente V.A."/>
            <person name="de Hoog S."/>
            <person name="Bocca A.L."/>
            <person name="de Almeida S.R."/>
            <person name="Vasconcelos A.T."/>
            <person name="Felipe M.S."/>
        </authorList>
    </citation>
    <scope>NUCLEOTIDE SEQUENCE [LARGE SCALE GENOMIC DNA]</scope>
    <source>
        <strain evidence="3">KSF</strain>
    </source>
</reference>
<accession>A0A1C1CPF6</accession>
<feature type="region of interest" description="Disordered" evidence="1">
    <location>
        <begin position="63"/>
        <end position="113"/>
    </location>
</feature>
<feature type="compositionally biased region" description="Polar residues" evidence="1">
    <location>
        <begin position="649"/>
        <end position="663"/>
    </location>
</feature>
<dbReference type="SUPFAM" id="SSF53335">
    <property type="entry name" value="S-adenosyl-L-methionine-dependent methyltransferases"/>
    <property type="match status" value="1"/>
</dbReference>
<feature type="compositionally biased region" description="Basic and acidic residues" evidence="1">
    <location>
        <begin position="78"/>
        <end position="98"/>
    </location>
</feature>
<dbReference type="OrthoDB" id="269872at2759"/>